<dbReference type="PANTHER" id="PTHR35330:SF1">
    <property type="entry name" value="SIROHEME BIOSYNTHESIS PROTEIN MET8"/>
    <property type="match status" value="1"/>
</dbReference>
<dbReference type="EMBL" id="CAIJCS010000014">
    <property type="protein sequence ID" value="CAC9924444.1"/>
    <property type="molecule type" value="Genomic_DNA"/>
</dbReference>
<gene>
    <name evidence="6" type="ORF">PEPNEM18_00250</name>
</gene>
<name>A0A6V6XZ23_9FIRM</name>
<evidence type="ECO:0000256" key="3">
    <source>
        <dbReference type="ARBA" id="ARBA00023002"/>
    </source>
</evidence>
<sequence length="219" mass="25541">MRYYPISIDTKNKKVLVIGGGRGAYTKIKGLLNSEFLIYCLSTKFTESLLKLAEENKERIFLKEMEIDGDFRFFAYDYLILATDDLALNRRLTKRAKLSSVPVLSLTDSDNSDFHLMANTYKGPLTVSIQTGNPSLSRLIKRDMEKFVDGYSEEKMKIMSEVRKRLIEENSPYISELMAELWENEEISNRFWEERIENSHRNEKKPIGYDAGEKHRRDS</sequence>
<keyword evidence="7" id="KW-1185">Reference proteome</keyword>
<dbReference type="PANTHER" id="PTHR35330">
    <property type="entry name" value="SIROHEME BIOSYNTHESIS PROTEIN MET8"/>
    <property type="match status" value="1"/>
</dbReference>
<reference evidence="6 7" key="1">
    <citation type="submission" date="2020-06" db="EMBL/GenBank/DDBJ databases">
        <authorList>
            <person name="Criscuolo A."/>
        </authorList>
    </citation>
    <scope>NUCLEOTIDE SEQUENCE [LARGE SCALE GENOMIC DNA]</scope>
    <source>
        <strain evidence="6">1804121828</strain>
    </source>
</reference>
<accession>A0A6V6XZ23</accession>
<proteinExistence type="predicted"/>
<protein>
    <recommendedName>
        <fullName evidence="2">precorrin-2 dehydrogenase</fullName>
        <ecNumber evidence="2">1.3.1.76</ecNumber>
    </recommendedName>
</protein>
<keyword evidence="5" id="KW-0627">Porphyrin biosynthesis</keyword>
<dbReference type="EC" id="1.3.1.76" evidence="2"/>
<evidence type="ECO:0000256" key="5">
    <source>
        <dbReference type="ARBA" id="ARBA00023244"/>
    </source>
</evidence>
<dbReference type="RefSeq" id="WP_180498444.1">
    <property type="nucleotide sequence ID" value="NZ_CAIJCS010000014.1"/>
</dbReference>
<dbReference type="InterPro" id="IPR028161">
    <property type="entry name" value="Met8-like"/>
</dbReference>
<evidence type="ECO:0000313" key="7">
    <source>
        <dbReference type="Proteomes" id="UP000586454"/>
    </source>
</evidence>
<comment type="caution">
    <text evidence="6">The sequence shown here is derived from an EMBL/GenBank/DDBJ whole genome shotgun (WGS) entry which is preliminary data.</text>
</comment>
<dbReference type="Pfam" id="PF13241">
    <property type="entry name" value="NAD_binding_7"/>
    <property type="match status" value="1"/>
</dbReference>
<dbReference type="UniPathway" id="UPA00262">
    <property type="reaction ID" value="UER00222"/>
</dbReference>
<dbReference type="AlphaFoldDB" id="A0A6V6XZ23"/>
<evidence type="ECO:0000256" key="1">
    <source>
        <dbReference type="ARBA" id="ARBA00005010"/>
    </source>
</evidence>
<dbReference type="GO" id="GO:0004325">
    <property type="term" value="F:ferrochelatase activity"/>
    <property type="evidence" value="ECO:0007669"/>
    <property type="project" value="InterPro"/>
</dbReference>
<keyword evidence="3" id="KW-0560">Oxidoreductase</keyword>
<dbReference type="InterPro" id="IPR036291">
    <property type="entry name" value="NAD(P)-bd_dom_sf"/>
</dbReference>
<organism evidence="6 7">
    <name type="scientific">Aedoeadaptatus nemausensis</name>
    <dbReference type="NCBI Taxonomy" id="2582829"/>
    <lineage>
        <taxon>Bacteria</taxon>
        <taxon>Bacillati</taxon>
        <taxon>Bacillota</taxon>
        <taxon>Tissierellia</taxon>
        <taxon>Tissierellales</taxon>
        <taxon>Peptoniphilaceae</taxon>
        <taxon>Aedoeadaptatus</taxon>
    </lineage>
</organism>
<evidence type="ECO:0000256" key="2">
    <source>
        <dbReference type="ARBA" id="ARBA00012400"/>
    </source>
</evidence>
<dbReference type="GO" id="GO:0043115">
    <property type="term" value="F:precorrin-2 dehydrogenase activity"/>
    <property type="evidence" value="ECO:0007669"/>
    <property type="project" value="UniProtKB-EC"/>
</dbReference>
<dbReference type="SUPFAM" id="SSF51735">
    <property type="entry name" value="NAD(P)-binding Rossmann-fold domains"/>
    <property type="match status" value="1"/>
</dbReference>
<dbReference type="Gene3D" id="3.40.50.720">
    <property type="entry name" value="NAD(P)-binding Rossmann-like Domain"/>
    <property type="match status" value="1"/>
</dbReference>
<evidence type="ECO:0000313" key="6">
    <source>
        <dbReference type="EMBL" id="CAC9924444.1"/>
    </source>
</evidence>
<dbReference type="GO" id="GO:0019354">
    <property type="term" value="P:siroheme biosynthetic process"/>
    <property type="evidence" value="ECO:0007669"/>
    <property type="project" value="UniProtKB-UniPathway"/>
</dbReference>
<keyword evidence="4" id="KW-0520">NAD</keyword>
<comment type="pathway">
    <text evidence="1">Porphyrin-containing compound metabolism; siroheme biosynthesis; sirohydrochlorin from precorrin-2: step 1/1.</text>
</comment>
<dbReference type="Proteomes" id="UP000586454">
    <property type="component" value="Unassembled WGS sequence"/>
</dbReference>
<evidence type="ECO:0000256" key="4">
    <source>
        <dbReference type="ARBA" id="ARBA00023027"/>
    </source>
</evidence>